<dbReference type="Proteomes" id="UP000310754">
    <property type="component" value="Unassembled WGS sequence"/>
</dbReference>
<organism evidence="1 2">
    <name type="scientific">Allorhizobium terrae</name>
    <dbReference type="NCBI Taxonomy" id="1848972"/>
    <lineage>
        <taxon>Bacteria</taxon>
        <taxon>Pseudomonadati</taxon>
        <taxon>Pseudomonadota</taxon>
        <taxon>Alphaproteobacteria</taxon>
        <taxon>Hyphomicrobiales</taxon>
        <taxon>Rhizobiaceae</taxon>
        <taxon>Rhizobium/Agrobacterium group</taxon>
        <taxon>Allorhizobium</taxon>
    </lineage>
</organism>
<dbReference type="EMBL" id="SSOA01000013">
    <property type="protein sequence ID" value="THF47398.1"/>
    <property type="molecule type" value="Genomic_DNA"/>
</dbReference>
<reference evidence="1 2" key="1">
    <citation type="submission" date="2019-04" db="EMBL/GenBank/DDBJ databases">
        <title>Rhizobium terrae sp. nov., isolated from a paddy soil.</title>
        <authorList>
            <person name="Lin S.-Y."/>
            <person name="Hameed A."/>
            <person name="Huang H.-I."/>
            <person name="Young C.-C."/>
        </authorList>
    </citation>
    <scope>NUCLEOTIDE SEQUENCE [LARGE SCALE GENOMIC DNA]</scope>
    <source>
        <strain evidence="1 2">CC-HIH110</strain>
    </source>
</reference>
<proteinExistence type="predicted"/>
<keyword evidence="2" id="KW-1185">Reference proteome</keyword>
<name>A0A4S3ZPJ7_9HYPH</name>
<evidence type="ECO:0000313" key="2">
    <source>
        <dbReference type="Proteomes" id="UP000310754"/>
    </source>
</evidence>
<accession>A0A4S3ZPJ7</accession>
<comment type="caution">
    <text evidence="1">The sequence shown here is derived from an EMBL/GenBank/DDBJ whole genome shotgun (WGS) entry which is preliminary data.</text>
</comment>
<gene>
    <name evidence="1" type="ORF">E6C51_18350</name>
</gene>
<sequence>MTDKTPPYSEMPSSEMPSDAVLTALIDGQLSPQEEAALLHQMDENPAISERVEFLSRASLNFQAAFQPLLDEAPLQKLQAQLDAIPPRKAPPLWRKSANWNEGRRGFIGLLAASVVAGVFADRVWLAATADEDHDADDSAAWRGVVAQYMALYTPDTLGSNQPGEDQQQAQLSALNSQLGLDLTPQKIAMPNIEFRRTQILAYDSKPLAQILFADPQGRPMALCILRNKTAPHGIAIEKRHSMNIAWWATRDYQALLIGHGTERDINTLAEGVRERLLSERA</sequence>
<protein>
    <submittedName>
        <fullName evidence="1">Anti-sigma factor</fullName>
    </submittedName>
</protein>
<dbReference type="RefSeq" id="WP_190237062.1">
    <property type="nucleotide sequence ID" value="NZ_SSOA01000013.1"/>
</dbReference>
<dbReference type="AlphaFoldDB" id="A0A4S3ZPJ7"/>
<evidence type="ECO:0000313" key="1">
    <source>
        <dbReference type="EMBL" id="THF47398.1"/>
    </source>
</evidence>